<reference evidence="6 7" key="1">
    <citation type="submission" date="2022-03" db="EMBL/GenBank/DDBJ databases">
        <title>Complete genome analysis of Roseomonas KG 17.1 : a prolific producer of plant growth promoters.</title>
        <authorList>
            <person name="Saadouli I."/>
            <person name="Najjari A."/>
            <person name="Mosbah A."/>
            <person name="Ouzari H.I."/>
        </authorList>
    </citation>
    <scope>NUCLEOTIDE SEQUENCE [LARGE SCALE GENOMIC DNA]</scope>
    <source>
        <strain evidence="6 7">KG17-1</strain>
    </source>
</reference>
<evidence type="ECO:0000256" key="2">
    <source>
        <dbReference type="ARBA" id="ARBA00023015"/>
    </source>
</evidence>
<evidence type="ECO:0000256" key="4">
    <source>
        <dbReference type="ARBA" id="ARBA00023163"/>
    </source>
</evidence>
<dbReference type="SUPFAM" id="SSF53850">
    <property type="entry name" value="Periplasmic binding protein-like II"/>
    <property type="match status" value="1"/>
</dbReference>
<feature type="domain" description="HTH lysR-type" evidence="5">
    <location>
        <begin position="10"/>
        <end position="60"/>
    </location>
</feature>
<proteinExistence type="inferred from homology"/>
<gene>
    <name evidence="6" type="ORF">MON41_17435</name>
</gene>
<sequence length="300" mass="32359">MADHLSDVIVFVEVARAGSFTLAADRLGLTKSAVSKTISRLEERLGDRLLTRSTRRLALTASGDAYLASCVAALDILRDAEEALGGHEASPKGRLRMDMPSAFGRRVLVPLLADLCLAHPALQLTLSFTDRLIDPIEEGVDLVIRFGRTADTSGLVAKTLVEFPQHICASPAYLARRGTPEHLEDLDRHNCLVGSRRGAPLRWSVRKDSTDLRISPPPTHQIEDGEAIIAMAVAGLGLCQMPAPLVRDQLASGALVPVLEAFRGPDVPVQAVWPGTRQASPRVRFLVDRLAEHGRAGLLG</sequence>
<evidence type="ECO:0000313" key="6">
    <source>
        <dbReference type="EMBL" id="MCI0755500.1"/>
    </source>
</evidence>
<evidence type="ECO:0000259" key="5">
    <source>
        <dbReference type="PROSITE" id="PS50931"/>
    </source>
</evidence>
<dbReference type="InterPro" id="IPR058163">
    <property type="entry name" value="LysR-type_TF_proteobact-type"/>
</dbReference>
<organism evidence="6 7">
    <name type="scientific">Teichococcus vastitatis</name>
    <dbReference type="NCBI Taxonomy" id="2307076"/>
    <lineage>
        <taxon>Bacteria</taxon>
        <taxon>Pseudomonadati</taxon>
        <taxon>Pseudomonadota</taxon>
        <taxon>Alphaproteobacteria</taxon>
        <taxon>Acetobacterales</taxon>
        <taxon>Roseomonadaceae</taxon>
        <taxon>Roseomonas</taxon>
    </lineage>
</organism>
<dbReference type="Gene3D" id="3.40.190.290">
    <property type="match status" value="1"/>
</dbReference>
<dbReference type="Pfam" id="PF03466">
    <property type="entry name" value="LysR_substrate"/>
    <property type="match status" value="1"/>
</dbReference>
<dbReference type="RefSeq" id="WP_120010495.1">
    <property type="nucleotide sequence ID" value="NZ_JALBUU010000034.1"/>
</dbReference>
<dbReference type="SUPFAM" id="SSF46785">
    <property type="entry name" value="Winged helix' DNA-binding domain"/>
    <property type="match status" value="1"/>
</dbReference>
<evidence type="ECO:0000313" key="7">
    <source>
        <dbReference type="Proteomes" id="UP001201985"/>
    </source>
</evidence>
<keyword evidence="3" id="KW-0238">DNA-binding</keyword>
<dbReference type="InterPro" id="IPR036390">
    <property type="entry name" value="WH_DNA-bd_sf"/>
</dbReference>
<dbReference type="InterPro" id="IPR000847">
    <property type="entry name" value="LysR_HTH_N"/>
</dbReference>
<comment type="similarity">
    <text evidence="1">Belongs to the LysR transcriptional regulatory family.</text>
</comment>
<dbReference type="InterPro" id="IPR005119">
    <property type="entry name" value="LysR_subst-bd"/>
</dbReference>
<keyword evidence="7" id="KW-1185">Reference proteome</keyword>
<dbReference type="Pfam" id="PF00126">
    <property type="entry name" value="HTH_1"/>
    <property type="match status" value="1"/>
</dbReference>
<dbReference type="PANTHER" id="PTHR30537">
    <property type="entry name" value="HTH-TYPE TRANSCRIPTIONAL REGULATOR"/>
    <property type="match status" value="1"/>
</dbReference>
<name>A0ABS9W9E0_9PROT</name>
<accession>A0ABS9W9E0</accession>
<keyword evidence="2" id="KW-0805">Transcription regulation</keyword>
<dbReference type="PROSITE" id="PS50931">
    <property type="entry name" value="HTH_LYSR"/>
    <property type="match status" value="1"/>
</dbReference>
<dbReference type="CDD" id="cd08475">
    <property type="entry name" value="PBP2_CrgA_like_6"/>
    <property type="match status" value="1"/>
</dbReference>
<dbReference type="PRINTS" id="PR00039">
    <property type="entry name" value="HTHLYSR"/>
</dbReference>
<protein>
    <submittedName>
        <fullName evidence="6">LysR family transcriptional regulator</fullName>
    </submittedName>
</protein>
<keyword evidence="4" id="KW-0804">Transcription</keyword>
<dbReference type="Gene3D" id="1.10.10.10">
    <property type="entry name" value="Winged helix-like DNA-binding domain superfamily/Winged helix DNA-binding domain"/>
    <property type="match status" value="1"/>
</dbReference>
<dbReference type="PANTHER" id="PTHR30537:SF5">
    <property type="entry name" value="HTH-TYPE TRANSCRIPTIONAL ACTIVATOR TTDR-RELATED"/>
    <property type="match status" value="1"/>
</dbReference>
<dbReference type="InterPro" id="IPR036388">
    <property type="entry name" value="WH-like_DNA-bd_sf"/>
</dbReference>
<dbReference type="Proteomes" id="UP001201985">
    <property type="component" value="Unassembled WGS sequence"/>
</dbReference>
<evidence type="ECO:0000256" key="1">
    <source>
        <dbReference type="ARBA" id="ARBA00009437"/>
    </source>
</evidence>
<evidence type="ECO:0000256" key="3">
    <source>
        <dbReference type="ARBA" id="ARBA00023125"/>
    </source>
</evidence>
<dbReference type="EMBL" id="JALBUU010000034">
    <property type="protein sequence ID" value="MCI0755500.1"/>
    <property type="molecule type" value="Genomic_DNA"/>
</dbReference>
<comment type="caution">
    <text evidence="6">The sequence shown here is derived from an EMBL/GenBank/DDBJ whole genome shotgun (WGS) entry which is preliminary data.</text>
</comment>